<proteinExistence type="predicted"/>
<organism evidence="2 3">
    <name type="scientific">Elysia crispata</name>
    <name type="common">lettuce slug</name>
    <dbReference type="NCBI Taxonomy" id="231223"/>
    <lineage>
        <taxon>Eukaryota</taxon>
        <taxon>Metazoa</taxon>
        <taxon>Spiralia</taxon>
        <taxon>Lophotrochozoa</taxon>
        <taxon>Mollusca</taxon>
        <taxon>Gastropoda</taxon>
        <taxon>Heterobranchia</taxon>
        <taxon>Euthyneura</taxon>
        <taxon>Panpulmonata</taxon>
        <taxon>Sacoglossa</taxon>
        <taxon>Placobranchoidea</taxon>
        <taxon>Plakobranchidae</taxon>
        <taxon>Elysia</taxon>
    </lineage>
</organism>
<dbReference type="EMBL" id="JAWDGP010000900">
    <property type="protein sequence ID" value="KAK3796227.1"/>
    <property type="molecule type" value="Genomic_DNA"/>
</dbReference>
<keyword evidence="3" id="KW-1185">Reference proteome</keyword>
<protein>
    <submittedName>
        <fullName evidence="2">Uncharacterized protein</fullName>
    </submittedName>
</protein>
<comment type="caution">
    <text evidence="2">The sequence shown here is derived from an EMBL/GenBank/DDBJ whole genome shotgun (WGS) entry which is preliminary data.</text>
</comment>
<accession>A0AAE1B0H4</accession>
<feature type="compositionally biased region" description="Basic and acidic residues" evidence="1">
    <location>
        <begin position="7"/>
        <end position="48"/>
    </location>
</feature>
<dbReference type="Proteomes" id="UP001283361">
    <property type="component" value="Unassembled WGS sequence"/>
</dbReference>
<feature type="region of interest" description="Disordered" evidence="1">
    <location>
        <begin position="1"/>
        <end position="55"/>
    </location>
</feature>
<name>A0AAE1B0H4_9GAST</name>
<evidence type="ECO:0000256" key="1">
    <source>
        <dbReference type="SAM" id="MobiDB-lite"/>
    </source>
</evidence>
<gene>
    <name evidence="2" type="ORF">RRG08_006797</name>
</gene>
<reference evidence="2" key="1">
    <citation type="journal article" date="2023" name="G3 (Bethesda)">
        <title>A reference genome for the long-term kleptoplast-retaining sea slug Elysia crispata morphotype clarki.</title>
        <authorList>
            <person name="Eastman K.E."/>
            <person name="Pendleton A.L."/>
            <person name="Shaikh M.A."/>
            <person name="Suttiyut T."/>
            <person name="Ogas R."/>
            <person name="Tomko P."/>
            <person name="Gavelis G."/>
            <person name="Widhalm J.R."/>
            <person name="Wisecaver J.H."/>
        </authorList>
    </citation>
    <scope>NUCLEOTIDE SEQUENCE</scope>
    <source>
        <strain evidence="2">ECLA1</strain>
    </source>
</reference>
<dbReference type="AlphaFoldDB" id="A0AAE1B0H4"/>
<evidence type="ECO:0000313" key="2">
    <source>
        <dbReference type="EMBL" id="KAK3796227.1"/>
    </source>
</evidence>
<sequence length="108" mass="12080">MGTGKTKVMERMEGLKTGQRDYGEAMKRYGNREDKSNGEDGGLKDGTERLWGGNEEIWEDKSNGVDRGLKEGAERLCGGNEAIWEDKSYGEDGGLKEGTQTLWEWEIS</sequence>
<evidence type="ECO:0000313" key="3">
    <source>
        <dbReference type="Proteomes" id="UP001283361"/>
    </source>
</evidence>